<reference evidence="7" key="1">
    <citation type="submission" date="2016-05" db="EMBL/GenBank/DDBJ databases">
        <title>Comparative genomics of biotechnologically important yeasts.</title>
        <authorList>
            <consortium name="DOE Joint Genome Institute"/>
            <person name="Riley R."/>
            <person name="Haridas S."/>
            <person name="Wolfe K.H."/>
            <person name="Lopes M.R."/>
            <person name="Hittinger C.T."/>
            <person name="Goker M."/>
            <person name="Salamov A."/>
            <person name="Wisecaver J."/>
            <person name="Long T.M."/>
            <person name="Aerts A.L."/>
            <person name="Barry K."/>
            <person name="Choi C."/>
            <person name="Clum A."/>
            <person name="Coughlan A.Y."/>
            <person name="Deshpande S."/>
            <person name="Douglass A.P."/>
            <person name="Hanson S.J."/>
            <person name="Klenk H.-P."/>
            <person name="Labutti K."/>
            <person name="Lapidus A."/>
            <person name="Lindquist E."/>
            <person name="Lipzen A."/>
            <person name="Meier-Kolthoff J.P."/>
            <person name="Ohm R.A."/>
            <person name="Otillar R.P."/>
            <person name="Pangilinan J."/>
            <person name="Peng Y."/>
            <person name="Rokas A."/>
            <person name="Rosa C.A."/>
            <person name="Scheuner C."/>
            <person name="Sibirny A.A."/>
            <person name="Slot J.C."/>
            <person name="Stielow J.B."/>
            <person name="Sun H."/>
            <person name="Kurtzman C.P."/>
            <person name="Blackwell M."/>
            <person name="Grigoriev I.V."/>
            <person name="Jeffries T.W."/>
        </authorList>
    </citation>
    <scope>NUCLEOTIDE SEQUENCE [LARGE SCALE GENOMIC DNA]</scope>
    <source>
        <strain evidence="7">NRRL Y-1933</strain>
    </source>
</reference>
<dbReference type="InterPro" id="IPR017862">
    <property type="entry name" value="SKI-int_prot_SKIP"/>
</dbReference>
<comment type="similarity">
    <text evidence="1 3">Belongs to the SNW family.</text>
</comment>
<accession>A0A1E4RBL9</accession>
<proteinExistence type="inferred from homology"/>
<keyword evidence="3" id="KW-0507">mRNA processing</keyword>
<evidence type="ECO:0000256" key="2">
    <source>
        <dbReference type="ARBA" id="ARBA00022160"/>
    </source>
</evidence>
<feature type="region of interest" description="Disordered" evidence="4">
    <location>
        <begin position="128"/>
        <end position="157"/>
    </location>
</feature>
<keyword evidence="3" id="KW-0508">mRNA splicing</keyword>
<dbReference type="Proteomes" id="UP000095085">
    <property type="component" value="Unassembled WGS sequence"/>
</dbReference>
<evidence type="ECO:0000313" key="7">
    <source>
        <dbReference type="Proteomes" id="UP000095085"/>
    </source>
</evidence>
<organism evidence="6 7">
    <name type="scientific">Hyphopichia burtonii NRRL Y-1933</name>
    <dbReference type="NCBI Taxonomy" id="984485"/>
    <lineage>
        <taxon>Eukaryota</taxon>
        <taxon>Fungi</taxon>
        <taxon>Dikarya</taxon>
        <taxon>Ascomycota</taxon>
        <taxon>Saccharomycotina</taxon>
        <taxon>Pichiomycetes</taxon>
        <taxon>Debaryomycetaceae</taxon>
        <taxon>Hyphopichia</taxon>
    </lineage>
</organism>
<dbReference type="Pfam" id="PF02731">
    <property type="entry name" value="SKIP_SNW"/>
    <property type="match status" value="1"/>
</dbReference>
<keyword evidence="7" id="KW-1185">Reference proteome</keyword>
<dbReference type="RefSeq" id="XP_020073731.1">
    <property type="nucleotide sequence ID" value="XM_020220318.1"/>
</dbReference>
<evidence type="ECO:0000259" key="5">
    <source>
        <dbReference type="Pfam" id="PF02731"/>
    </source>
</evidence>
<dbReference type="OrthoDB" id="666364at2759"/>
<keyword evidence="3" id="KW-0747">Spliceosome</keyword>
<feature type="compositionally biased region" description="Basic and acidic residues" evidence="4">
    <location>
        <begin position="247"/>
        <end position="258"/>
    </location>
</feature>
<evidence type="ECO:0000256" key="3">
    <source>
        <dbReference type="RuleBase" id="RU367140"/>
    </source>
</evidence>
<evidence type="ECO:0000256" key="4">
    <source>
        <dbReference type="SAM" id="MobiDB-lite"/>
    </source>
</evidence>
<dbReference type="AlphaFoldDB" id="A0A1E4RBL9"/>
<feature type="region of interest" description="Disordered" evidence="4">
    <location>
        <begin position="247"/>
        <end position="276"/>
    </location>
</feature>
<dbReference type="GO" id="GO:0005681">
    <property type="term" value="C:spliceosomal complex"/>
    <property type="evidence" value="ECO:0007669"/>
    <property type="project" value="UniProtKB-UniRule"/>
</dbReference>
<gene>
    <name evidence="6" type="ORF">HYPBUDRAFT_150986</name>
</gene>
<sequence length="276" mass="31464">MFSSLLPKPKHTTYDDSLRITLKTSSSKQVLVPNQINTVSKRETAIQSSYQDTIPLKVKYPNLKHHFPRTYDESTVQDTKATIDNLIQKLNGNDPNADNDKTSFVNYNPSSSSDSRVIQIKNYKEDPMLPPKFKLRKNRHKDPSPPPPILKNDSNLPKLTKEDRAKWNIPSAISNWKNNLGYTIDLNKRVMAANGGMDPSEASPDFNLEKFGELSSALENADKQARDEIKLRNELLKEQALQNQAEKEQLLKNLAEKTRSKRSFNPSHSSNKKSRY</sequence>
<comment type="subunit">
    <text evidence="3">Associated with the spliceosome.</text>
</comment>
<evidence type="ECO:0000256" key="1">
    <source>
        <dbReference type="ARBA" id="ARBA00010197"/>
    </source>
</evidence>
<dbReference type="EMBL" id="KV454547">
    <property type="protein sequence ID" value="ODV64664.1"/>
    <property type="molecule type" value="Genomic_DNA"/>
</dbReference>
<dbReference type="PANTHER" id="PTHR12096">
    <property type="entry name" value="NUCLEAR PROTEIN SKIP-RELATED"/>
    <property type="match status" value="1"/>
</dbReference>
<name>A0A1E4RBL9_9ASCO</name>
<evidence type="ECO:0000313" key="6">
    <source>
        <dbReference type="EMBL" id="ODV64664.1"/>
    </source>
</evidence>
<dbReference type="GeneID" id="30994868"/>
<keyword evidence="3" id="KW-0539">Nucleus</keyword>
<comment type="subcellular location">
    <subcellularLocation>
        <location evidence="3">Nucleus</location>
    </subcellularLocation>
</comment>
<feature type="domain" description="SKI-interacting protein SKIP SNW" evidence="5">
    <location>
        <begin position="107"/>
        <end position="262"/>
    </location>
</feature>
<comment type="function">
    <text evidence="3">Involved in pre-mRNA splicing.</text>
</comment>
<dbReference type="InterPro" id="IPR004015">
    <property type="entry name" value="SKI-int_prot_SKIP_SNW-dom"/>
</dbReference>
<dbReference type="GO" id="GO:0000398">
    <property type="term" value="P:mRNA splicing, via spliceosome"/>
    <property type="evidence" value="ECO:0007669"/>
    <property type="project" value="InterPro"/>
</dbReference>
<dbReference type="STRING" id="984485.A0A1E4RBL9"/>
<protein>
    <recommendedName>
        <fullName evidence="2 3">Pre-mRNA-processing protein 45</fullName>
    </recommendedName>
</protein>